<protein>
    <recommendedName>
        <fullName evidence="4">DUF732 domain-containing protein</fullName>
    </recommendedName>
</protein>
<gene>
    <name evidence="2" type="ORF">ACFPZ3_31240</name>
</gene>
<accession>A0ABW1CSV7</accession>
<reference evidence="3" key="1">
    <citation type="journal article" date="2019" name="Int. J. Syst. Evol. Microbiol.">
        <title>The Global Catalogue of Microorganisms (GCM) 10K type strain sequencing project: providing services to taxonomists for standard genome sequencing and annotation.</title>
        <authorList>
            <consortium name="The Broad Institute Genomics Platform"/>
            <consortium name="The Broad Institute Genome Sequencing Center for Infectious Disease"/>
            <person name="Wu L."/>
            <person name="Ma J."/>
        </authorList>
    </citation>
    <scope>NUCLEOTIDE SEQUENCE [LARGE SCALE GENOMIC DNA]</scope>
    <source>
        <strain evidence="3">CCUG 53903</strain>
    </source>
</reference>
<dbReference type="EMBL" id="JBHSPA010000036">
    <property type="protein sequence ID" value="MFC5828367.1"/>
    <property type="molecule type" value="Genomic_DNA"/>
</dbReference>
<dbReference type="Proteomes" id="UP001596058">
    <property type="component" value="Unassembled WGS sequence"/>
</dbReference>
<evidence type="ECO:0008006" key="4">
    <source>
        <dbReference type="Google" id="ProtNLM"/>
    </source>
</evidence>
<dbReference type="RefSeq" id="WP_379517871.1">
    <property type="nucleotide sequence ID" value="NZ_JBHSPA010000036.1"/>
</dbReference>
<evidence type="ECO:0000313" key="3">
    <source>
        <dbReference type="Proteomes" id="UP001596058"/>
    </source>
</evidence>
<feature type="chain" id="PRO_5045220916" description="DUF732 domain-containing protein" evidence="1">
    <location>
        <begin position="29"/>
        <end position="95"/>
    </location>
</feature>
<keyword evidence="1" id="KW-0732">Signal</keyword>
<name>A0ABW1CSV7_9ACTN</name>
<keyword evidence="3" id="KW-1185">Reference proteome</keyword>
<proteinExistence type="predicted"/>
<sequence length="95" mass="9948">MKSFTKKLMVALAAATLAGSAAALPASAMSGALFNGFANDLDENVALTDAESAARQNALDHGFTFCDLFESTTSQNAKTHVFFAIVTVRCQDVSL</sequence>
<organism evidence="2 3">
    <name type="scientific">Nonomuraea insulae</name>
    <dbReference type="NCBI Taxonomy" id="1616787"/>
    <lineage>
        <taxon>Bacteria</taxon>
        <taxon>Bacillati</taxon>
        <taxon>Actinomycetota</taxon>
        <taxon>Actinomycetes</taxon>
        <taxon>Streptosporangiales</taxon>
        <taxon>Streptosporangiaceae</taxon>
        <taxon>Nonomuraea</taxon>
    </lineage>
</organism>
<evidence type="ECO:0000313" key="2">
    <source>
        <dbReference type="EMBL" id="MFC5828367.1"/>
    </source>
</evidence>
<feature type="signal peptide" evidence="1">
    <location>
        <begin position="1"/>
        <end position="28"/>
    </location>
</feature>
<comment type="caution">
    <text evidence="2">The sequence shown here is derived from an EMBL/GenBank/DDBJ whole genome shotgun (WGS) entry which is preliminary data.</text>
</comment>
<evidence type="ECO:0000256" key="1">
    <source>
        <dbReference type="SAM" id="SignalP"/>
    </source>
</evidence>